<sequence length="70" mass="7884">MLVNLRMQRLQDDLQRTANELEVVCRGLSGHARYLRHRVHGHDAQAMDGHTQGLKSSACTLRQIAHALTP</sequence>
<reference evidence="1 2" key="1">
    <citation type="submission" date="2019-12" db="EMBL/GenBank/DDBJ databases">
        <title>complete genome sequences of Pseudomonas putida str. WP8-W18-CRE-01 isolated from wastewater treatment plant effluent.</title>
        <authorList>
            <person name="Sekizuka T."/>
            <person name="Itokawa K."/>
            <person name="Yatsu K."/>
            <person name="Inamine Y."/>
            <person name="Kuroda M."/>
        </authorList>
    </citation>
    <scope>NUCLEOTIDE SEQUENCE [LARGE SCALE GENOMIC DNA]</scope>
    <source>
        <strain evidence="1 2">WP8-W18-CRE-01</strain>
    </source>
</reference>
<organism evidence="1 2">
    <name type="scientific">Pseudomonas putida</name>
    <name type="common">Arthrobacter siderocapsulatus</name>
    <dbReference type="NCBI Taxonomy" id="303"/>
    <lineage>
        <taxon>Bacteria</taxon>
        <taxon>Pseudomonadati</taxon>
        <taxon>Pseudomonadota</taxon>
        <taxon>Gammaproteobacteria</taxon>
        <taxon>Pseudomonadales</taxon>
        <taxon>Pseudomonadaceae</taxon>
        <taxon>Pseudomonas</taxon>
    </lineage>
</organism>
<dbReference type="EMBL" id="AP022227">
    <property type="protein sequence ID" value="BBT40705.1"/>
    <property type="molecule type" value="Genomic_DNA"/>
</dbReference>
<dbReference type="Proteomes" id="UP000515680">
    <property type="component" value="Chromosome"/>
</dbReference>
<name>A0A6S5TZ57_PSEPU</name>
<accession>A0A6S5TZ57</accession>
<dbReference type="RefSeq" id="WP_090344564.1">
    <property type="nucleotide sequence ID" value="NZ_AP022055.1"/>
</dbReference>
<evidence type="ECO:0000313" key="2">
    <source>
        <dbReference type="Proteomes" id="UP000515680"/>
    </source>
</evidence>
<gene>
    <name evidence="1" type="ORF">WP8W18C01_30460</name>
</gene>
<protein>
    <submittedName>
        <fullName evidence="1">Uncharacterized protein</fullName>
    </submittedName>
</protein>
<proteinExistence type="predicted"/>
<dbReference type="AlphaFoldDB" id="A0A6S5TZ57"/>
<evidence type="ECO:0000313" key="1">
    <source>
        <dbReference type="EMBL" id="BBT40705.1"/>
    </source>
</evidence>
<dbReference type="GeneID" id="93544697"/>